<dbReference type="Proteomes" id="UP001583193">
    <property type="component" value="Unassembled WGS sequence"/>
</dbReference>
<dbReference type="InterPro" id="IPR053140">
    <property type="entry name" value="GDSL_Rv0518-like"/>
</dbReference>
<comment type="caution">
    <text evidence="2">The sequence shown here is derived from an EMBL/GenBank/DDBJ whole genome shotgun (WGS) entry which is preliminary data.</text>
</comment>
<protein>
    <recommendedName>
        <fullName evidence="4">SGNH hydrolase-type esterase domain-containing protein</fullName>
    </recommendedName>
</protein>
<dbReference type="SUPFAM" id="SSF52266">
    <property type="entry name" value="SGNH hydrolase"/>
    <property type="match status" value="1"/>
</dbReference>
<evidence type="ECO:0000313" key="2">
    <source>
        <dbReference type="EMBL" id="KAL1873729.1"/>
    </source>
</evidence>
<dbReference type="PANTHER" id="PTHR43784">
    <property type="entry name" value="GDSL-LIKE LIPASE/ACYLHYDROLASE, PUTATIVE (AFU_ORTHOLOGUE AFUA_2G00820)-RELATED"/>
    <property type="match status" value="1"/>
</dbReference>
<reference evidence="2 3" key="1">
    <citation type="journal article" date="2024" name="IMA Fungus">
        <title>IMA Genome - F19 : A genome assembly and annotation guide to empower mycologists, including annotated draft genome sequences of Ceratocystis pirilliformis, Diaporthe australafricana, Fusarium ophioides, Paecilomyces lecythidis, and Sporothrix stenoceras.</title>
        <authorList>
            <person name="Aylward J."/>
            <person name="Wilson A.M."/>
            <person name="Visagie C.M."/>
            <person name="Spraker J."/>
            <person name="Barnes I."/>
            <person name="Buitendag C."/>
            <person name="Ceriani C."/>
            <person name="Del Mar Angel L."/>
            <person name="du Plessis D."/>
            <person name="Fuchs T."/>
            <person name="Gasser K."/>
            <person name="Kramer D."/>
            <person name="Li W."/>
            <person name="Munsamy K."/>
            <person name="Piso A."/>
            <person name="Price J.L."/>
            <person name="Sonnekus B."/>
            <person name="Thomas C."/>
            <person name="van der Nest A."/>
            <person name="van Dijk A."/>
            <person name="van Heerden A."/>
            <person name="van Vuuren N."/>
            <person name="Yilmaz N."/>
            <person name="Duong T.A."/>
            <person name="van der Merwe N.A."/>
            <person name="Wingfield M.J."/>
            <person name="Wingfield B.D."/>
        </authorList>
    </citation>
    <scope>NUCLEOTIDE SEQUENCE [LARGE SCALE GENOMIC DNA]</scope>
    <source>
        <strain evidence="2 3">CMW 18167</strain>
    </source>
</reference>
<accession>A0ABR3XCR8</accession>
<gene>
    <name evidence="2" type="ORF">Plec18167_006247</name>
</gene>
<feature type="signal peptide" evidence="1">
    <location>
        <begin position="1"/>
        <end position="26"/>
    </location>
</feature>
<keyword evidence="1" id="KW-0732">Signal</keyword>
<keyword evidence="3" id="KW-1185">Reference proteome</keyword>
<evidence type="ECO:0000313" key="3">
    <source>
        <dbReference type="Proteomes" id="UP001583193"/>
    </source>
</evidence>
<name>A0ABR3XCR8_9EURO</name>
<proteinExistence type="predicted"/>
<feature type="chain" id="PRO_5046734936" description="SGNH hydrolase-type esterase domain-containing protein" evidence="1">
    <location>
        <begin position="27"/>
        <end position="450"/>
    </location>
</feature>
<evidence type="ECO:0000256" key="1">
    <source>
        <dbReference type="SAM" id="SignalP"/>
    </source>
</evidence>
<dbReference type="Gene3D" id="3.40.50.1110">
    <property type="entry name" value="SGNH hydrolase"/>
    <property type="match status" value="1"/>
</dbReference>
<dbReference type="EMBL" id="JAVDPF010000021">
    <property type="protein sequence ID" value="KAL1873729.1"/>
    <property type="molecule type" value="Genomic_DNA"/>
</dbReference>
<organism evidence="2 3">
    <name type="scientific">Paecilomyces lecythidis</name>
    <dbReference type="NCBI Taxonomy" id="3004212"/>
    <lineage>
        <taxon>Eukaryota</taxon>
        <taxon>Fungi</taxon>
        <taxon>Dikarya</taxon>
        <taxon>Ascomycota</taxon>
        <taxon>Pezizomycotina</taxon>
        <taxon>Eurotiomycetes</taxon>
        <taxon>Eurotiomycetidae</taxon>
        <taxon>Eurotiales</taxon>
        <taxon>Thermoascaceae</taxon>
        <taxon>Paecilomyces</taxon>
    </lineage>
</organism>
<dbReference type="InterPro" id="IPR036514">
    <property type="entry name" value="SGNH_hydro_sf"/>
</dbReference>
<dbReference type="CDD" id="cd01830">
    <property type="entry name" value="XynE_like"/>
    <property type="match status" value="1"/>
</dbReference>
<dbReference type="PANTHER" id="PTHR43784:SF3">
    <property type="entry name" value="GDSL FAMILY LIPASE"/>
    <property type="match status" value="1"/>
</dbReference>
<evidence type="ECO:0008006" key="4">
    <source>
        <dbReference type="Google" id="ProtNLM"/>
    </source>
</evidence>
<dbReference type="InterPro" id="IPR001087">
    <property type="entry name" value="GDSL"/>
</dbReference>
<sequence length="450" mass="48637">MLMSSFPSLYRAAAVGVLILSSVVDGFPHSLFDRDNTHASHDLHWVDIWTSMPQLTEPANLPAPPFNGTTSIFFNSTIRQTIHSSIGADLIRIRISNAFGVDDLVITNVTVGLPLGGKAGSSAVEPKTLKTVTFDGQKGITIPDAGLVVSDPVEFNVDPQSMLTVSIYLEKGQQGGHITSHPGSRTTSWMTFGNQVDSTNITGPSVQSVAHWYFLSAIEGWVSQESKGFVIIGDSITDGRGSDTDMNNRWPDLVLAKMQRNPSTSSISVLNQAAGGNRILHDGLGPNVISRADRDVLAQSGIKYAMIFEGVNDIGVANADPVNQTLIGDRLISAYEQIAARVHAFEIPIFAATITPFGTPANSSVVQPYSSPVRERTRQRINAWIRSSGVFDAVIDFDEIVRDPSNPSQLAPWYDSGDHLHPNVAGYQAIADAFPLSLFSRFADGVYRLT</sequence>
<dbReference type="Pfam" id="PF00657">
    <property type="entry name" value="Lipase_GDSL"/>
    <property type="match status" value="1"/>
</dbReference>